<protein>
    <submittedName>
        <fullName evidence="1">Uncharacterized protein</fullName>
    </submittedName>
</protein>
<evidence type="ECO:0000313" key="1">
    <source>
        <dbReference type="EMBL" id="MBW0493315.1"/>
    </source>
</evidence>
<name>A0A9Q3H8T6_9BASI</name>
<dbReference type="Proteomes" id="UP000765509">
    <property type="component" value="Unassembled WGS sequence"/>
</dbReference>
<dbReference type="OrthoDB" id="2519008at2759"/>
<reference evidence="1" key="1">
    <citation type="submission" date="2021-03" db="EMBL/GenBank/DDBJ databases">
        <title>Draft genome sequence of rust myrtle Austropuccinia psidii MF-1, a brazilian biotype.</title>
        <authorList>
            <person name="Quecine M.C."/>
            <person name="Pachon D.M.R."/>
            <person name="Bonatelli M.L."/>
            <person name="Correr F.H."/>
            <person name="Franceschini L.M."/>
            <person name="Leite T.F."/>
            <person name="Margarido G.R.A."/>
            <person name="Almeida C.A."/>
            <person name="Ferrarezi J.A."/>
            <person name="Labate C.A."/>
        </authorList>
    </citation>
    <scope>NUCLEOTIDE SEQUENCE</scope>
    <source>
        <strain evidence="1">MF-1</strain>
    </source>
</reference>
<gene>
    <name evidence="1" type="ORF">O181_033030</name>
</gene>
<dbReference type="EMBL" id="AVOT02012012">
    <property type="protein sequence ID" value="MBW0493315.1"/>
    <property type="molecule type" value="Genomic_DNA"/>
</dbReference>
<organism evidence="1 2">
    <name type="scientific">Austropuccinia psidii MF-1</name>
    <dbReference type="NCBI Taxonomy" id="1389203"/>
    <lineage>
        <taxon>Eukaryota</taxon>
        <taxon>Fungi</taxon>
        <taxon>Dikarya</taxon>
        <taxon>Basidiomycota</taxon>
        <taxon>Pucciniomycotina</taxon>
        <taxon>Pucciniomycetes</taxon>
        <taxon>Pucciniales</taxon>
        <taxon>Sphaerophragmiaceae</taxon>
        <taxon>Austropuccinia</taxon>
    </lineage>
</organism>
<evidence type="ECO:0000313" key="2">
    <source>
        <dbReference type="Proteomes" id="UP000765509"/>
    </source>
</evidence>
<keyword evidence="2" id="KW-1185">Reference proteome</keyword>
<proteinExistence type="predicted"/>
<comment type="caution">
    <text evidence="1">The sequence shown here is derived from an EMBL/GenBank/DDBJ whole genome shotgun (WGS) entry which is preliminary data.</text>
</comment>
<accession>A0A9Q3H8T6</accession>
<dbReference type="AlphaFoldDB" id="A0A9Q3H8T6"/>
<sequence>MYGGIPPYTCPGSLLFCAHTSLRFARIPTLHMKIVTPVRDPDSVHTNPHACTGSQQSKPLLLLGKAPDNSNKCLRLCRLPTLHTQILTLVQVPDNSKNSLLLCRLLMLKTQILMLLKVPDSSEDFLLWLRLLTLHTQILMPVQVPNDSDNSLRRGSLPRIPKIPYTTKINSMQS</sequence>